<protein>
    <submittedName>
        <fullName evidence="2">Uncharacterized protein</fullName>
    </submittedName>
</protein>
<organism evidence="2 3">
    <name type="scientific">Pipistrellus nathusii</name>
    <name type="common">Nathusius' pipistrelle</name>
    <dbReference type="NCBI Taxonomy" id="59473"/>
    <lineage>
        <taxon>Eukaryota</taxon>
        <taxon>Metazoa</taxon>
        <taxon>Chordata</taxon>
        <taxon>Craniata</taxon>
        <taxon>Vertebrata</taxon>
        <taxon>Euteleostomi</taxon>
        <taxon>Mammalia</taxon>
        <taxon>Eutheria</taxon>
        <taxon>Laurasiatheria</taxon>
        <taxon>Chiroptera</taxon>
        <taxon>Yangochiroptera</taxon>
        <taxon>Vespertilionidae</taxon>
        <taxon>Pipistrellus</taxon>
    </lineage>
</organism>
<accession>A0ABN9ZZ26</accession>
<proteinExistence type="predicted"/>
<dbReference type="Proteomes" id="UP001314169">
    <property type="component" value="Chromosome 3"/>
</dbReference>
<sequence length="139" mass="15470">MGNGFVAVLSSPVRKTLSLAHPSPCPLRHAPILGELWALCRLDKFWSLRDPALPLSLPLTPSVIAQLFIKIFLFILFHAVWRRLSPLNSISSHNGSGGGGHGEESLWVPALYSYEEKWVGWRRTAKWLAQVIAFCGKPN</sequence>
<keyword evidence="3" id="KW-1185">Reference proteome</keyword>
<feature type="transmembrane region" description="Helical" evidence="1">
    <location>
        <begin position="63"/>
        <end position="81"/>
    </location>
</feature>
<keyword evidence="1" id="KW-0812">Transmembrane</keyword>
<name>A0ABN9ZZ26_PIPNA</name>
<reference evidence="2" key="1">
    <citation type="submission" date="2023-12" db="EMBL/GenBank/DDBJ databases">
        <authorList>
            <person name="Brown T."/>
        </authorList>
    </citation>
    <scope>NUCLEOTIDE SEQUENCE</scope>
</reference>
<evidence type="ECO:0000256" key="1">
    <source>
        <dbReference type="SAM" id="Phobius"/>
    </source>
</evidence>
<keyword evidence="1" id="KW-0472">Membrane</keyword>
<dbReference type="EMBL" id="OY882860">
    <property type="protein sequence ID" value="CAK6443493.1"/>
    <property type="molecule type" value="Genomic_DNA"/>
</dbReference>
<evidence type="ECO:0000313" key="2">
    <source>
        <dbReference type="EMBL" id="CAK6443493.1"/>
    </source>
</evidence>
<evidence type="ECO:0000313" key="3">
    <source>
        <dbReference type="Proteomes" id="UP001314169"/>
    </source>
</evidence>
<keyword evidence="1" id="KW-1133">Transmembrane helix</keyword>
<gene>
    <name evidence="2" type="ORF">MPIPNATIZW_LOCUS11799</name>
</gene>